<dbReference type="STRING" id="1851544.ODI_04130"/>
<gene>
    <name evidence="6" type="ORF">ODI_04130</name>
    <name evidence="7" type="ORF">ODI_R0332</name>
</gene>
<keyword evidence="5" id="KW-0479">Metal-binding</keyword>
<evidence type="ECO:0000313" key="8">
    <source>
        <dbReference type="Proteomes" id="UP000078558"/>
    </source>
</evidence>
<dbReference type="SUPFAM" id="SSF89562">
    <property type="entry name" value="RraA-like"/>
    <property type="match status" value="1"/>
</dbReference>
<feature type="binding site" evidence="5">
    <location>
        <position position="119"/>
    </location>
    <ligand>
        <name>substrate</name>
    </ligand>
</feature>
<comment type="cofactor">
    <cofactor evidence="1">
        <name>a divalent metal cation</name>
        <dbReference type="ChEBI" id="CHEBI:60240"/>
    </cofactor>
</comment>
<reference evidence="7 8" key="2">
    <citation type="submission" date="2017-08" db="EMBL/GenBank/DDBJ databases">
        <authorList>
            <person name="de Groot N.N."/>
        </authorList>
    </citation>
    <scope>NUCLEOTIDE SEQUENCE [LARGE SCALE GENOMIC DNA]</scope>
    <source>
        <strain evidence="7">Orrdi1</strain>
    </source>
</reference>
<dbReference type="Proteomes" id="UP000078558">
    <property type="component" value="Chromosome I"/>
</dbReference>
<dbReference type="AlphaFoldDB" id="A0A1C3K4Q1"/>
<dbReference type="EMBL" id="FLRC01000033">
    <property type="protein sequence ID" value="SBT26357.1"/>
    <property type="molecule type" value="Genomic_DNA"/>
</dbReference>
<dbReference type="PANTHER" id="PTHR33254">
    <property type="entry name" value="4-HYDROXY-4-METHYL-2-OXOGLUTARATE ALDOLASE 3-RELATED"/>
    <property type="match status" value="1"/>
</dbReference>
<organism evidence="6 8">
    <name type="scientific">Orrella dioscoreae</name>
    <dbReference type="NCBI Taxonomy" id="1851544"/>
    <lineage>
        <taxon>Bacteria</taxon>
        <taxon>Pseudomonadati</taxon>
        <taxon>Pseudomonadota</taxon>
        <taxon>Betaproteobacteria</taxon>
        <taxon>Burkholderiales</taxon>
        <taxon>Alcaligenaceae</taxon>
        <taxon>Orrella</taxon>
    </lineage>
</organism>
<dbReference type="InterPro" id="IPR036704">
    <property type="entry name" value="RraA/RraA-like_sf"/>
</dbReference>
<dbReference type="Pfam" id="PF03737">
    <property type="entry name" value="RraA-like"/>
    <property type="match status" value="1"/>
</dbReference>
<feature type="binding site" evidence="5">
    <location>
        <position position="120"/>
    </location>
    <ligand>
        <name>Mg(2+)</name>
        <dbReference type="ChEBI" id="CHEBI:18420"/>
    </ligand>
</feature>
<feature type="binding site" evidence="5">
    <location>
        <begin position="97"/>
        <end position="100"/>
    </location>
    <ligand>
        <name>substrate</name>
    </ligand>
</feature>
<name>A0A1C3K4Q1_9BURK</name>
<dbReference type="OrthoDB" id="8717144at2"/>
<sequence length="235" mass="24671">MSIGNRVFPRNWPSLGDLVEQYRGLPVANISDSMQRLSGGGSRLRPYHNGAYLCGQALTVRVRPGDNLMVHQAIEMAQPGDVIVVEAGGDLTNSIIGEFILAYAERKSVAGFVIDGAIRDVAAIRQSNMPVFAAGVTHRGPYKAGPGEINVPVILGQMTVNPGDLIVGDDDGVLAIAAADATDLLPAARKKHGAEQGSWDRIRAGKDDRSWVEAAVRASGCVFMPAGASAAGNAK</sequence>
<comment type="cofactor">
    <cofactor evidence="5">
        <name>Mg(2+)</name>
        <dbReference type="ChEBI" id="CHEBI:18420"/>
    </cofactor>
</comment>
<dbReference type="Gene3D" id="3.50.30.40">
    <property type="entry name" value="Ribonuclease E inhibitor RraA/RraA-like"/>
    <property type="match status" value="1"/>
</dbReference>
<reference evidence="6 8" key="1">
    <citation type="submission" date="2016-06" db="EMBL/GenBank/DDBJ databases">
        <authorList>
            <person name="Kjaerup R.B."/>
            <person name="Dalgaard T.S."/>
            <person name="Juul-Madsen H.R."/>
        </authorList>
    </citation>
    <scope>NUCLEOTIDE SEQUENCE [LARGE SCALE GENOMIC DNA]</scope>
    <source>
        <strain evidence="6">Orrdi1</strain>
    </source>
</reference>
<evidence type="ECO:0000256" key="5">
    <source>
        <dbReference type="PIRSR" id="PIRSR605493-1"/>
    </source>
</evidence>
<dbReference type="GO" id="GO:0032259">
    <property type="term" value="P:methylation"/>
    <property type="evidence" value="ECO:0007669"/>
    <property type="project" value="UniProtKB-KW"/>
</dbReference>
<keyword evidence="6" id="KW-0489">Methyltransferase</keyword>
<dbReference type="NCBIfam" id="NF004850">
    <property type="entry name" value="PRK06201.1"/>
    <property type="match status" value="1"/>
</dbReference>
<evidence type="ECO:0000256" key="2">
    <source>
        <dbReference type="ARBA" id="ARBA00016549"/>
    </source>
</evidence>
<dbReference type="RefSeq" id="WP_067755975.1">
    <property type="nucleotide sequence ID" value="NZ_LT907988.1"/>
</dbReference>
<proteinExistence type="predicted"/>
<evidence type="ECO:0000313" key="7">
    <source>
        <dbReference type="EMBL" id="SOE46505.1"/>
    </source>
</evidence>
<evidence type="ECO:0000256" key="4">
    <source>
        <dbReference type="ARBA" id="ARBA00030169"/>
    </source>
</evidence>
<evidence type="ECO:0000256" key="1">
    <source>
        <dbReference type="ARBA" id="ARBA00001968"/>
    </source>
</evidence>
<keyword evidence="5" id="KW-0460">Magnesium</keyword>
<accession>A0A1C3K4Q1</accession>
<keyword evidence="6" id="KW-0808">Transferase</keyword>
<dbReference type="InterPro" id="IPR005493">
    <property type="entry name" value="RraA/RraA-like"/>
</dbReference>
<dbReference type="PANTHER" id="PTHR33254:SF4">
    <property type="entry name" value="4-HYDROXY-4-METHYL-2-OXOGLUTARATE ALDOLASE 3-RELATED"/>
    <property type="match status" value="1"/>
</dbReference>
<evidence type="ECO:0000313" key="6">
    <source>
        <dbReference type="EMBL" id="SBT26357.1"/>
    </source>
</evidence>
<evidence type="ECO:0000256" key="3">
    <source>
        <dbReference type="ARBA" id="ARBA00029596"/>
    </source>
</evidence>
<keyword evidence="8" id="KW-1185">Reference proteome</keyword>
<dbReference type="KEGG" id="odi:ODI_R0332"/>
<dbReference type="CDD" id="cd16841">
    <property type="entry name" value="RraA_family"/>
    <property type="match status" value="1"/>
</dbReference>
<protein>
    <recommendedName>
        <fullName evidence="2">Putative 4-hydroxy-4-methyl-2-oxoglutarate aldolase</fullName>
    </recommendedName>
    <alternativeName>
        <fullName evidence="3">Regulator of ribonuclease activity homolog</fullName>
    </alternativeName>
    <alternativeName>
        <fullName evidence="4">RraA-like protein</fullName>
    </alternativeName>
</protein>
<dbReference type="EMBL" id="LT907988">
    <property type="protein sequence ID" value="SOE46505.1"/>
    <property type="molecule type" value="Genomic_DNA"/>
</dbReference>
<dbReference type="GO" id="GO:0008168">
    <property type="term" value="F:methyltransferase activity"/>
    <property type="evidence" value="ECO:0007669"/>
    <property type="project" value="UniProtKB-KW"/>
</dbReference>
<dbReference type="GO" id="GO:0046872">
    <property type="term" value="F:metal ion binding"/>
    <property type="evidence" value="ECO:0007669"/>
    <property type="project" value="UniProtKB-KW"/>
</dbReference>